<evidence type="ECO:0000313" key="3">
    <source>
        <dbReference type="EMBL" id="OGF99455.1"/>
    </source>
</evidence>
<dbReference type="Gene3D" id="3.40.1440.10">
    <property type="entry name" value="GIY-YIG endonuclease"/>
    <property type="match status" value="1"/>
</dbReference>
<dbReference type="InterPro" id="IPR050190">
    <property type="entry name" value="UPF0213_domain"/>
</dbReference>
<accession>A0A1F5YGZ5</accession>
<dbReference type="Pfam" id="PF01541">
    <property type="entry name" value="GIY-YIG"/>
    <property type="match status" value="1"/>
</dbReference>
<reference evidence="3 4" key="1">
    <citation type="journal article" date="2016" name="Nat. Commun.">
        <title>Thousands of microbial genomes shed light on interconnected biogeochemical processes in an aquifer system.</title>
        <authorList>
            <person name="Anantharaman K."/>
            <person name="Brown C.T."/>
            <person name="Hug L.A."/>
            <person name="Sharon I."/>
            <person name="Castelle C.J."/>
            <person name="Probst A.J."/>
            <person name="Thomas B.C."/>
            <person name="Singh A."/>
            <person name="Wilkins M.J."/>
            <person name="Karaoz U."/>
            <person name="Brodie E.L."/>
            <person name="Williams K.H."/>
            <person name="Hubbard S.S."/>
            <person name="Banfield J.F."/>
        </authorList>
    </citation>
    <scope>NUCLEOTIDE SEQUENCE [LARGE SCALE GENOMIC DNA]</scope>
</reference>
<comment type="caution">
    <text evidence="3">The sequence shown here is derived from an EMBL/GenBank/DDBJ whole genome shotgun (WGS) entry which is preliminary data.</text>
</comment>
<dbReference type="PANTHER" id="PTHR34477">
    <property type="entry name" value="UPF0213 PROTEIN YHBQ"/>
    <property type="match status" value="1"/>
</dbReference>
<sequence length="96" mass="11379">MTWYVYILLCDKQTFYVGITSDIDKRFHEHKSGQSLFTKKFADIKLVYKEEFDDKEKASRREIQLKGWSHAKKKALIKGKILYLRNLARSTEFGEA</sequence>
<dbReference type="InterPro" id="IPR000305">
    <property type="entry name" value="GIY-YIG_endonuc"/>
</dbReference>
<dbReference type="Proteomes" id="UP000178230">
    <property type="component" value="Unassembled WGS sequence"/>
</dbReference>
<evidence type="ECO:0000313" key="4">
    <source>
        <dbReference type="Proteomes" id="UP000178230"/>
    </source>
</evidence>
<dbReference type="PANTHER" id="PTHR34477:SF1">
    <property type="entry name" value="UPF0213 PROTEIN YHBQ"/>
    <property type="match status" value="1"/>
</dbReference>
<dbReference type="InterPro" id="IPR035901">
    <property type="entry name" value="GIY-YIG_endonuc_sf"/>
</dbReference>
<dbReference type="AlphaFoldDB" id="A0A1F5YGZ5"/>
<proteinExistence type="inferred from homology"/>
<evidence type="ECO:0000256" key="1">
    <source>
        <dbReference type="ARBA" id="ARBA00007435"/>
    </source>
</evidence>
<dbReference type="SMART" id="SM00465">
    <property type="entry name" value="GIYc"/>
    <property type="match status" value="1"/>
</dbReference>
<dbReference type="CDD" id="cd10456">
    <property type="entry name" value="GIY-YIG_UPF0213"/>
    <property type="match status" value="1"/>
</dbReference>
<gene>
    <name evidence="3" type="ORF">A2Y99_00290</name>
</gene>
<feature type="domain" description="GIY-YIG" evidence="2">
    <location>
        <begin position="1"/>
        <end position="75"/>
    </location>
</feature>
<protein>
    <recommendedName>
        <fullName evidence="2">GIY-YIG domain-containing protein</fullName>
    </recommendedName>
</protein>
<evidence type="ECO:0000259" key="2">
    <source>
        <dbReference type="PROSITE" id="PS50164"/>
    </source>
</evidence>
<comment type="similarity">
    <text evidence="1">Belongs to the UPF0213 family.</text>
</comment>
<dbReference type="PROSITE" id="PS50164">
    <property type="entry name" value="GIY_YIG"/>
    <property type="match status" value="1"/>
</dbReference>
<dbReference type="SUPFAM" id="SSF82771">
    <property type="entry name" value="GIY-YIG endonuclease"/>
    <property type="match status" value="1"/>
</dbReference>
<organism evidence="3 4">
    <name type="scientific">Candidatus Gottesmanbacteria bacterium RBG_13_37_7</name>
    <dbReference type="NCBI Taxonomy" id="1798369"/>
    <lineage>
        <taxon>Bacteria</taxon>
        <taxon>Candidatus Gottesmaniibacteriota</taxon>
    </lineage>
</organism>
<dbReference type="EMBL" id="MFIY01000052">
    <property type="protein sequence ID" value="OGF99455.1"/>
    <property type="molecule type" value="Genomic_DNA"/>
</dbReference>
<name>A0A1F5YGZ5_9BACT</name>